<evidence type="ECO:0000256" key="1">
    <source>
        <dbReference type="SAM" id="MobiDB-lite"/>
    </source>
</evidence>
<organism evidence="2 3">
    <name type="scientific">Caenorhabditis tropicalis</name>
    <dbReference type="NCBI Taxonomy" id="1561998"/>
    <lineage>
        <taxon>Eukaryota</taxon>
        <taxon>Metazoa</taxon>
        <taxon>Ecdysozoa</taxon>
        <taxon>Nematoda</taxon>
        <taxon>Chromadorea</taxon>
        <taxon>Rhabditida</taxon>
        <taxon>Rhabditina</taxon>
        <taxon>Rhabditomorpha</taxon>
        <taxon>Rhabditoidea</taxon>
        <taxon>Rhabditidae</taxon>
        <taxon>Peloderinae</taxon>
        <taxon>Caenorhabditis</taxon>
    </lineage>
</organism>
<feature type="compositionally biased region" description="Basic and acidic residues" evidence="1">
    <location>
        <begin position="91"/>
        <end position="100"/>
    </location>
</feature>
<dbReference type="WBParaSite" id="Csp11.Scaffold519.g2788.t1">
    <property type="protein sequence ID" value="Csp11.Scaffold519.g2788.t1"/>
    <property type="gene ID" value="Csp11.Scaffold519.g2788"/>
</dbReference>
<feature type="compositionally biased region" description="Basic and acidic residues" evidence="1">
    <location>
        <begin position="36"/>
        <end position="67"/>
    </location>
</feature>
<evidence type="ECO:0000313" key="3">
    <source>
        <dbReference type="WBParaSite" id="Csp11.Scaffold519.g2788.t1"/>
    </source>
</evidence>
<evidence type="ECO:0000313" key="2">
    <source>
        <dbReference type="Proteomes" id="UP000095282"/>
    </source>
</evidence>
<proteinExistence type="predicted"/>
<keyword evidence="2" id="KW-1185">Reference proteome</keyword>
<feature type="compositionally biased region" description="Low complexity" evidence="1">
    <location>
        <begin position="1"/>
        <end position="21"/>
    </location>
</feature>
<protein>
    <submittedName>
        <fullName evidence="3">RAD51 associated protein 1</fullName>
    </submittedName>
</protein>
<accession>A0A1I7T664</accession>
<name>A0A1I7T664_9PELO</name>
<sequence length="107" mass="12081">MSPGRSLSKSPISQSPSPSKKMFPDAECPVPKKKQAVKESAECPDHHLRNEKRASKETIKKPSREVISETPVQMKPSRECEYRENWGGSPVERRGSRKLDSSSFQLK</sequence>
<reference evidence="3" key="1">
    <citation type="submission" date="2016-11" db="UniProtKB">
        <authorList>
            <consortium name="WormBaseParasite"/>
        </authorList>
    </citation>
    <scope>IDENTIFICATION</scope>
</reference>
<dbReference type="AlphaFoldDB" id="A0A1I7T664"/>
<feature type="region of interest" description="Disordered" evidence="1">
    <location>
        <begin position="1"/>
        <end position="107"/>
    </location>
</feature>
<dbReference type="Proteomes" id="UP000095282">
    <property type="component" value="Unplaced"/>
</dbReference>